<dbReference type="Proteomes" id="UP000214600">
    <property type="component" value="Unassembled WGS sequence"/>
</dbReference>
<organism evidence="2 3">
    <name type="scientific">Burkholderia aenigmatica</name>
    <dbReference type="NCBI Taxonomy" id="2015348"/>
    <lineage>
        <taxon>Bacteria</taxon>
        <taxon>Pseudomonadati</taxon>
        <taxon>Pseudomonadota</taxon>
        <taxon>Betaproteobacteria</taxon>
        <taxon>Burkholderiales</taxon>
        <taxon>Burkholderiaceae</taxon>
        <taxon>Burkholderia</taxon>
        <taxon>Burkholderia cepacia complex</taxon>
    </lineage>
</organism>
<evidence type="ECO:0008006" key="4">
    <source>
        <dbReference type="Google" id="ProtNLM"/>
    </source>
</evidence>
<reference evidence="3" key="1">
    <citation type="submission" date="2017-06" db="EMBL/GenBank/DDBJ databases">
        <authorList>
            <person name="LiPuma J."/>
            <person name="Spilker T."/>
        </authorList>
    </citation>
    <scope>NUCLEOTIDE SEQUENCE [LARGE SCALE GENOMIC DNA]</scope>
    <source>
        <strain evidence="3">AU17325</strain>
    </source>
</reference>
<dbReference type="PROSITE" id="PS51257">
    <property type="entry name" value="PROKAR_LIPOPROTEIN"/>
    <property type="match status" value="1"/>
</dbReference>
<reference evidence="2 3" key="2">
    <citation type="submission" date="2017-08" db="EMBL/GenBank/DDBJ databases">
        <title>WGS of novel Burkholderia cepaca complex species.</title>
        <authorList>
            <person name="Lipuma J."/>
            <person name="Spilker T."/>
        </authorList>
    </citation>
    <scope>NUCLEOTIDE SEQUENCE [LARGE SCALE GENOMIC DNA]</scope>
    <source>
        <strain evidence="2 3">AU17325</strain>
    </source>
</reference>
<sequence length="133" mass="14677">MNRKLTYLALGFCLFAAISGCKQASVDSLEGEYGVAENGKIVPLIKVEKTDRGYVFDDYQAGKWRTGTEVARPLKPEEFEQIMGAKLRGPFDGLQTKMAIFAKVQPGFTAGDFKTSTGYMMAFMLGPIELTKM</sequence>
<protein>
    <recommendedName>
        <fullName evidence="4">Lipoprotein</fullName>
    </recommendedName>
</protein>
<feature type="signal peptide" evidence="1">
    <location>
        <begin position="1"/>
        <end position="24"/>
    </location>
</feature>
<evidence type="ECO:0000256" key="1">
    <source>
        <dbReference type="SAM" id="SignalP"/>
    </source>
</evidence>
<dbReference type="EMBL" id="NKFA01000043">
    <property type="protein sequence ID" value="OXI31868.1"/>
    <property type="molecule type" value="Genomic_DNA"/>
</dbReference>
<comment type="caution">
    <text evidence="2">The sequence shown here is derived from an EMBL/GenBank/DDBJ whole genome shotgun (WGS) entry which is preliminary data.</text>
</comment>
<dbReference type="AlphaFoldDB" id="A0A228HP45"/>
<name>A0A228HP45_9BURK</name>
<evidence type="ECO:0000313" key="3">
    <source>
        <dbReference type="Proteomes" id="UP000214600"/>
    </source>
</evidence>
<proteinExistence type="predicted"/>
<keyword evidence="1" id="KW-0732">Signal</keyword>
<evidence type="ECO:0000313" key="2">
    <source>
        <dbReference type="EMBL" id="OXI31868.1"/>
    </source>
</evidence>
<feature type="chain" id="PRO_5011221528" description="Lipoprotein" evidence="1">
    <location>
        <begin position="25"/>
        <end position="133"/>
    </location>
</feature>
<dbReference type="OrthoDB" id="9022097at2"/>
<accession>A0A228HP45</accession>
<gene>
    <name evidence="2" type="ORF">CFB84_41990</name>
</gene>